<evidence type="ECO:0000313" key="8">
    <source>
        <dbReference type="EMBL" id="RKP35498.1"/>
    </source>
</evidence>
<reference evidence="9" key="1">
    <citation type="journal article" date="2018" name="Nat. Microbiol.">
        <title>Leveraging single-cell genomics to expand the fungal tree of life.</title>
        <authorList>
            <person name="Ahrendt S.R."/>
            <person name="Quandt C.A."/>
            <person name="Ciobanu D."/>
            <person name="Clum A."/>
            <person name="Salamov A."/>
            <person name="Andreopoulos B."/>
            <person name="Cheng J.F."/>
            <person name="Woyke T."/>
            <person name="Pelin A."/>
            <person name="Henrissat B."/>
            <person name="Reynolds N.K."/>
            <person name="Benny G.L."/>
            <person name="Smith M.E."/>
            <person name="James T.Y."/>
            <person name="Grigoriev I.V."/>
        </authorList>
    </citation>
    <scope>NUCLEOTIDE SEQUENCE [LARGE SCALE GENOMIC DNA]</scope>
    <source>
        <strain evidence="9">RSA 468</strain>
    </source>
</reference>
<feature type="transmembrane region" description="Helical" evidence="7">
    <location>
        <begin position="12"/>
        <end position="30"/>
    </location>
</feature>
<dbReference type="EMBL" id="ML002855">
    <property type="protein sequence ID" value="RKP35498.1"/>
    <property type="molecule type" value="Genomic_DNA"/>
</dbReference>
<dbReference type="GO" id="GO:0034486">
    <property type="term" value="P:vacuolar transmembrane transport"/>
    <property type="evidence" value="ECO:0007669"/>
    <property type="project" value="UniProtKB-ARBA"/>
</dbReference>
<evidence type="ECO:0000256" key="5">
    <source>
        <dbReference type="ARBA" id="ARBA00038039"/>
    </source>
</evidence>
<dbReference type="PANTHER" id="PTHR16201:SF44">
    <property type="entry name" value="SEVEN TRANSMEMBRANE PROTEIN 1"/>
    <property type="match status" value="1"/>
</dbReference>
<evidence type="ECO:0000256" key="7">
    <source>
        <dbReference type="SAM" id="Phobius"/>
    </source>
</evidence>
<dbReference type="AlphaFoldDB" id="A0A4P9ZQU0"/>
<feature type="transmembrane region" description="Helical" evidence="7">
    <location>
        <begin position="42"/>
        <end position="59"/>
    </location>
</feature>
<name>A0A4P9ZQU0_9FUNG</name>
<feature type="transmembrane region" description="Helical" evidence="7">
    <location>
        <begin position="214"/>
        <end position="232"/>
    </location>
</feature>
<dbReference type="InterPro" id="IPR051415">
    <property type="entry name" value="LAAT-1"/>
</dbReference>
<evidence type="ECO:0000256" key="2">
    <source>
        <dbReference type="ARBA" id="ARBA00022692"/>
    </source>
</evidence>
<dbReference type="GO" id="GO:0098852">
    <property type="term" value="C:lytic vacuole membrane"/>
    <property type="evidence" value="ECO:0007669"/>
    <property type="project" value="UniProtKB-ARBA"/>
</dbReference>
<dbReference type="SMART" id="SM00679">
    <property type="entry name" value="CTNS"/>
    <property type="match status" value="2"/>
</dbReference>
<feature type="transmembrane region" description="Helical" evidence="7">
    <location>
        <begin position="161"/>
        <end position="182"/>
    </location>
</feature>
<evidence type="ECO:0000313" key="9">
    <source>
        <dbReference type="Proteomes" id="UP000268162"/>
    </source>
</evidence>
<keyword evidence="3 7" id="KW-1133">Transmembrane helix</keyword>
<dbReference type="Proteomes" id="UP000268162">
    <property type="component" value="Unassembled WGS sequence"/>
</dbReference>
<sequence>MLDALNVILSRVFGYMSIGTWIIVFVPQLYENYQRGNAESLSIHFLLLWVVGDIFNLLGSVFQDVLLTTILLSFYFVLFDVLMIGQYIYYYRKNHYAQPVEAGSTESSPLLKPPTTASEATPLLLPETAVSASRTSTLVAEPTTTSGSQPAKSPEAARSQWLLPLGLALLAVSCCWGVYYYYTSAVPATQPPSELPATPHPPLPGHGNPPQFRLFAQFCAWTSVVLYIGARIPQIVKNYRSKSCEGLALTMFVFCVVGNSTFCLSILCYSLEPRHLLVNLPWMLGSAGTLAFDFTIFYQFYVYTHRPAKKAAAAAAAAAAVTNGNVGESTEPSMVEVV</sequence>
<evidence type="ECO:0000256" key="4">
    <source>
        <dbReference type="ARBA" id="ARBA00023136"/>
    </source>
</evidence>
<protein>
    <submittedName>
        <fullName evidence="8">PQ loop repeat-domain-containing protein</fullName>
    </submittedName>
</protein>
<dbReference type="GO" id="GO:0015174">
    <property type="term" value="F:basic amino acid transmembrane transporter activity"/>
    <property type="evidence" value="ECO:0007669"/>
    <property type="project" value="UniProtKB-ARBA"/>
</dbReference>
<accession>A0A4P9ZQU0</accession>
<comment type="similarity">
    <text evidence="5">Belongs to the laat-1 family.</text>
</comment>
<organism evidence="8 9">
    <name type="scientific">Dimargaris cristalligena</name>
    <dbReference type="NCBI Taxonomy" id="215637"/>
    <lineage>
        <taxon>Eukaryota</taxon>
        <taxon>Fungi</taxon>
        <taxon>Fungi incertae sedis</taxon>
        <taxon>Zoopagomycota</taxon>
        <taxon>Kickxellomycotina</taxon>
        <taxon>Dimargaritomycetes</taxon>
        <taxon>Dimargaritales</taxon>
        <taxon>Dimargaritaceae</taxon>
        <taxon>Dimargaris</taxon>
    </lineage>
</organism>
<feature type="transmembrane region" description="Helical" evidence="7">
    <location>
        <begin position="244"/>
        <end position="267"/>
    </location>
</feature>
<keyword evidence="9" id="KW-1185">Reference proteome</keyword>
<keyword evidence="2 7" id="KW-0812">Transmembrane</keyword>
<comment type="catalytic activity">
    <reaction evidence="6">
        <text>L-histidine(out) + L-arginine(in) = L-histidine(in) + L-arginine(out)</text>
        <dbReference type="Rhea" id="RHEA:71063"/>
        <dbReference type="ChEBI" id="CHEBI:32682"/>
        <dbReference type="ChEBI" id="CHEBI:57595"/>
    </reaction>
</comment>
<evidence type="ECO:0000256" key="3">
    <source>
        <dbReference type="ARBA" id="ARBA00022989"/>
    </source>
</evidence>
<dbReference type="FunFam" id="1.20.1280.290:FF:000009">
    <property type="entry name" value="PQ loop repeat family protein"/>
    <property type="match status" value="1"/>
</dbReference>
<dbReference type="PANTHER" id="PTHR16201">
    <property type="entry name" value="SEVEN TRANSMEMBRANE PROTEIN 1-RELATED"/>
    <property type="match status" value="1"/>
</dbReference>
<feature type="transmembrane region" description="Helical" evidence="7">
    <location>
        <begin position="65"/>
        <end position="89"/>
    </location>
</feature>
<feature type="transmembrane region" description="Helical" evidence="7">
    <location>
        <begin position="279"/>
        <end position="301"/>
    </location>
</feature>
<dbReference type="InterPro" id="IPR006603">
    <property type="entry name" value="PQ-loop_rpt"/>
</dbReference>
<gene>
    <name evidence="8" type="ORF">BJ085DRAFT_37795</name>
</gene>
<evidence type="ECO:0000256" key="1">
    <source>
        <dbReference type="ARBA" id="ARBA00004141"/>
    </source>
</evidence>
<dbReference type="Pfam" id="PF04193">
    <property type="entry name" value="PQ-loop"/>
    <property type="match status" value="2"/>
</dbReference>
<evidence type="ECO:0000256" key="6">
    <source>
        <dbReference type="ARBA" id="ARBA00050768"/>
    </source>
</evidence>
<keyword evidence="4 7" id="KW-0472">Membrane</keyword>
<dbReference type="FunFam" id="1.20.1280.290:FF:000012">
    <property type="entry name" value="Vacuolar membrane PQ loop repeat protein"/>
    <property type="match status" value="1"/>
</dbReference>
<comment type="subcellular location">
    <subcellularLocation>
        <location evidence="1">Membrane</location>
        <topology evidence="1">Multi-pass membrane protein</topology>
    </subcellularLocation>
</comment>
<dbReference type="Gene3D" id="1.20.1280.290">
    <property type="match status" value="2"/>
</dbReference>
<proteinExistence type="inferred from homology"/>